<dbReference type="GO" id="GO:0005886">
    <property type="term" value="C:plasma membrane"/>
    <property type="evidence" value="ECO:0007669"/>
    <property type="project" value="TreeGrafter"/>
</dbReference>
<evidence type="ECO:0000256" key="2">
    <source>
        <dbReference type="ARBA" id="ARBA00022692"/>
    </source>
</evidence>
<dbReference type="InterPro" id="IPR013106">
    <property type="entry name" value="Ig_V-set"/>
</dbReference>
<evidence type="ECO:0000256" key="5">
    <source>
        <dbReference type="SAM" id="SignalP"/>
    </source>
</evidence>
<dbReference type="InterPro" id="IPR036179">
    <property type="entry name" value="Ig-like_dom_sf"/>
</dbReference>
<evidence type="ECO:0000313" key="9">
    <source>
        <dbReference type="RefSeq" id="XP_018559394.1"/>
    </source>
</evidence>
<dbReference type="Pfam" id="PF07686">
    <property type="entry name" value="V-set"/>
    <property type="match status" value="1"/>
</dbReference>
<dbReference type="InterPro" id="IPR050671">
    <property type="entry name" value="CD300_family_receptors"/>
</dbReference>
<evidence type="ECO:0000259" key="6">
    <source>
        <dbReference type="SMART" id="SM00409"/>
    </source>
</evidence>
<dbReference type="PANTHER" id="PTHR11860:SF87">
    <property type="entry name" value="CMRF35-LIKE MOLECULE 8"/>
    <property type="match status" value="1"/>
</dbReference>
<dbReference type="GeneID" id="108902134"/>
<dbReference type="RefSeq" id="XP_050924458.1">
    <property type="nucleotide sequence ID" value="XM_051068501.1"/>
</dbReference>
<dbReference type="Proteomes" id="UP000694890">
    <property type="component" value="Unplaced"/>
</dbReference>
<reference evidence="8 9" key="1">
    <citation type="submission" date="2025-04" db="UniProtKB">
        <authorList>
            <consortium name="RefSeq"/>
        </authorList>
    </citation>
    <scope>IDENTIFICATION</scope>
    <source>
        <tissue evidence="8 9">Brain</tissue>
    </source>
</reference>
<evidence type="ECO:0000313" key="13">
    <source>
        <dbReference type="RefSeq" id="XP_050924460.1"/>
    </source>
</evidence>
<comment type="subcellular location">
    <subcellularLocation>
        <location evidence="1">Membrane</location>
    </subcellularLocation>
</comment>
<dbReference type="RefSeq" id="XP_050924460.1">
    <property type="nucleotide sequence ID" value="XM_051068503.1"/>
</dbReference>
<keyword evidence="3 4" id="KW-0472">Membrane</keyword>
<dbReference type="PANTHER" id="PTHR11860">
    <property type="entry name" value="POLYMERIC-IMMUNOGLOBULIN RECEPTOR"/>
    <property type="match status" value="1"/>
</dbReference>
<dbReference type="GO" id="GO:0004888">
    <property type="term" value="F:transmembrane signaling receptor activity"/>
    <property type="evidence" value="ECO:0007669"/>
    <property type="project" value="TreeGrafter"/>
</dbReference>
<evidence type="ECO:0000313" key="10">
    <source>
        <dbReference type="RefSeq" id="XP_018559395.1"/>
    </source>
</evidence>
<feature type="signal peptide" evidence="5">
    <location>
        <begin position="1"/>
        <end position="25"/>
    </location>
</feature>
<dbReference type="RefSeq" id="XP_018559395.1">
    <property type="nucleotide sequence ID" value="XM_018703879.2"/>
</dbReference>
<dbReference type="InterPro" id="IPR003599">
    <property type="entry name" value="Ig_sub"/>
</dbReference>
<evidence type="ECO:0000313" key="12">
    <source>
        <dbReference type="RefSeq" id="XP_050924459.1"/>
    </source>
</evidence>
<feature type="domain" description="Immunoglobulin" evidence="6">
    <location>
        <begin position="27"/>
        <end position="126"/>
    </location>
</feature>
<evidence type="ECO:0000256" key="3">
    <source>
        <dbReference type="ARBA" id="ARBA00023136"/>
    </source>
</evidence>
<feature type="transmembrane region" description="Helical" evidence="4">
    <location>
        <begin position="155"/>
        <end position="179"/>
    </location>
</feature>
<keyword evidence="4" id="KW-1133">Transmembrane helix</keyword>
<evidence type="ECO:0000256" key="4">
    <source>
        <dbReference type="SAM" id="Phobius"/>
    </source>
</evidence>
<sequence>MNLHHVLFFCFFSALCGGNSGLVEAEIITATGTEGKSVTVRCYFSLSGSSKLFCKGECTKENILIKTTADRDYKGRYSIEYEGKFLSSGSLYVTIRQLRKSDSGRYKCGLMNAFTELYQDVDLTVLPSQDAATTSSTSSTPSVTVPDATPQVAGYVWLPLGVCVPVVVLLLVVVVLLIYKVRKKRNFDGLNTRGNLDERNMKTSPYENCPPGFKCEDHTYQSLSPASRDQDQIYSIITHTQHT</sequence>
<dbReference type="SUPFAM" id="SSF48726">
    <property type="entry name" value="Immunoglobulin"/>
    <property type="match status" value="1"/>
</dbReference>
<organism evidence="7 11">
    <name type="scientific">Lates calcarifer</name>
    <name type="common">Barramundi</name>
    <name type="synonym">Holocentrus calcarifer</name>
    <dbReference type="NCBI Taxonomy" id="8187"/>
    <lineage>
        <taxon>Eukaryota</taxon>
        <taxon>Metazoa</taxon>
        <taxon>Chordata</taxon>
        <taxon>Craniata</taxon>
        <taxon>Vertebrata</taxon>
        <taxon>Euteleostomi</taxon>
        <taxon>Actinopterygii</taxon>
        <taxon>Neopterygii</taxon>
        <taxon>Teleostei</taxon>
        <taxon>Neoteleostei</taxon>
        <taxon>Acanthomorphata</taxon>
        <taxon>Carangaria</taxon>
        <taxon>Carangaria incertae sedis</taxon>
        <taxon>Centropomidae</taxon>
        <taxon>Lates</taxon>
    </lineage>
</organism>
<name>A0AAJ8B383_LATCA</name>
<dbReference type="SMART" id="SM00409">
    <property type="entry name" value="IG"/>
    <property type="match status" value="1"/>
</dbReference>
<feature type="chain" id="PRO_5044709785" evidence="5">
    <location>
        <begin position="26"/>
        <end position="243"/>
    </location>
</feature>
<dbReference type="Gene3D" id="2.60.40.10">
    <property type="entry name" value="Immunoglobulins"/>
    <property type="match status" value="1"/>
</dbReference>
<dbReference type="RefSeq" id="XP_050924459.1">
    <property type="nucleotide sequence ID" value="XM_051068502.1"/>
</dbReference>
<proteinExistence type="predicted"/>
<dbReference type="AlphaFoldDB" id="A0AAJ8B383"/>
<dbReference type="RefSeq" id="XP_018559393.1">
    <property type="nucleotide sequence ID" value="XM_018703877.2"/>
</dbReference>
<dbReference type="InterPro" id="IPR013783">
    <property type="entry name" value="Ig-like_fold"/>
</dbReference>
<protein>
    <submittedName>
        <fullName evidence="8">Uncharacterized protein LOC108902134 isoform X1</fullName>
    </submittedName>
    <submittedName>
        <fullName evidence="11">Uncharacterized protein LOC108902134 isoform X2</fullName>
    </submittedName>
    <submittedName>
        <fullName evidence="9">Uncharacterized protein LOC108902134 isoform X3</fullName>
    </submittedName>
    <submittedName>
        <fullName evidence="12">Uncharacterized protein LOC108902134 isoform X4</fullName>
    </submittedName>
    <submittedName>
        <fullName evidence="13">Uncharacterized protein LOC108902134 isoform X5</fullName>
    </submittedName>
    <submittedName>
        <fullName evidence="10">Uncharacterized protein LOC108902134 isoform X6</fullName>
    </submittedName>
</protein>
<evidence type="ECO:0000313" key="11">
    <source>
        <dbReference type="RefSeq" id="XP_050924458.1"/>
    </source>
</evidence>
<keyword evidence="2 4" id="KW-0812">Transmembrane</keyword>
<keyword evidence="5" id="KW-0732">Signal</keyword>
<dbReference type="KEGG" id="lcf:108902134"/>
<gene>
    <name evidence="8 9 10 11 12 13" type="primary">LOC108902134</name>
</gene>
<accession>A0AAJ8B383</accession>
<evidence type="ECO:0000313" key="8">
    <source>
        <dbReference type="RefSeq" id="XP_018559393.1"/>
    </source>
</evidence>
<dbReference type="RefSeq" id="XP_018559394.1">
    <property type="nucleotide sequence ID" value="XM_018703878.2"/>
</dbReference>
<evidence type="ECO:0000313" key="7">
    <source>
        <dbReference type="Proteomes" id="UP000694890"/>
    </source>
</evidence>
<evidence type="ECO:0000256" key="1">
    <source>
        <dbReference type="ARBA" id="ARBA00004370"/>
    </source>
</evidence>